<feature type="transmembrane region" description="Helical" evidence="1">
    <location>
        <begin position="12"/>
        <end position="33"/>
    </location>
</feature>
<protein>
    <submittedName>
        <fullName evidence="2">Uncharacterized protein</fullName>
    </submittedName>
</protein>
<dbReference type="AlphaFoldDB" id="A0A8T0G524"/>
<dbReference type="Proteomes" id="UP000822688">
    <property type="component" value="Chromosome 12"/>
</dbReference>
<evidence type="ECO:0000256" key="1">
    <source>
        <dbReference type="SAM" id="Phobius"/>
    </source>
</evidence>
<organism evidence="2 3">
    <name type="scientific">Ceratodon purpureus</name>
    <name type="common">Fire moss</name>
    <name type="synonym">Dicranum purpureum</name>
    <dbReference type="NCBI Taxonomy" id="3225"/>
    <lineage>
        <taxon>Eukaryota</taxon>
        <taxon>Viridiplantae</taxon>
        <taxon>Streptophyta</taxon>
        <taxon>Embryophyta</taxon>
        <taxon>Bryophyta</taxon>
        <taxon>Bryophytina</taxon>
        <taxon>Bryopsida</taxon>
        <taxon>Dicranidae</taxon>
        <taxon>Pseudoditrichales</taxon>
        <taxon>Ditrichaceae</taxon>
        <taxon>Ceratodon</taxon>
    </lineage>
</organism>
<proteinExistence type="predicted"/>
<dbReference type="EMBL" id="CM026433">
    <property type="protein sequence ID" value="KAG0553991.1"/>
    <property type="molecule type" value="Genomic_DNA"/>
</dbReference>
<keyword evidence="1" id="KW-1133">Transmembrane helix</keyword>
<keyword evidence="3" id="KW-1185">Reference proteome</keyword>
<gene>
    <name evidence="2" type="ORF">KC19_12G054100</name>
</gene>
<evidence type="ECO:0000313" key="2">
    <source>
        <dbReference type="EMBL" id="KAG0553991.1"/>
    </source>
</evidence>
<comment type="caution">
    <text evidence="2">The sequence shown here is derived from an EMBL/GenBank/DDBJ whole genome shotgun (WGS) entry which is preliminary data.</text>
</comment>
<sequence>MVISAKFPNNLAFGPVVMLVGVGAAVVVGSIALEKHLGTFGVRSKGGSSGMNFNMRSMSCGSFGSRCNLL</sequence>
<evidence type="ECO:0000313" key="3">
    <source>
        <dbReference type="Proteomes" id="UP000822688"/>
    </source>
</evidence>
<reference evidence="2" key="1">
    <citation type="submission" date="2020-06" db="EMBL/GenBank/DDBJ databases">
        <title>WGS assembly of Ceratodon purpureus strain R40.</title>
        <authorList>
            <person name="Carey S.B."/>
            <person name="Jenkins J."/>
            <person name="Shu S."/>
            <person name="Lovell J.T."/>
            <person name="Sreedasyam A."/>
            <person name="Maumus F."/>
            <person name="Tiley G.P."/>
            <person name="Fernandez-Pozo N."/>
            <person name="Barry K."/>
            <person name="Chen C."/>
            <person name="Wang M."/>
            <person name="Lipzen A."/>
            <person name="Daum C."/>
            <person name="Saski C.A."/>
            <person name="Payton A.C."/>
            <person name="Mcbreen J.C."/>
            <person name="Conrad R.E."/>
            <person name="Kollar L.M."/>
            <person name="Olsson S."/>
            <person name="Huttunen S."/>
            <person name="Landis J.B."/>
            <person name="Wickett N.J."/>
            <person name="Johnson M.G."/>
            <person name="Rensing S.A."/>
            <person name="Grimwood J."/>
            <person name="Schmutz J."/>
            <person name="Mcdaniel S.F."/>
        </authorList>
    </citation>
    <scope>NUCLEOTIDE SEQUENCE</scope>
    <source>
        <strain evidence="2">R40</strain>
    </source>
</reference>
<name>A0A8T0G524_CERPU</name>
<keyword evidence="1" id="KW-0812">Transmembrane</keyword>
<accession>A0A8T0G524</accession>
<keyword evidence="1" id="KW-0472">Membrane</keyword>